<reference evidence="1 2" key="1">
    <citation type="journal article" date="2022" name="DNA Res.">
        <title>Chromosomal-level genome assembly of the orchid tree Bauhinia variegata (Leguminosae; Cercidoideae) supports the allotetraploid origin hypothesis of Bauhinia.</title>
        <authorList>
            <person name="Zhong Y."/>
            <person name="Chen Y."/>
            <person name="Zheng D."/>
            <person name="Pang J."/>
            <person name="Liu Y."/>
            <person name="Luo S."/>
            <person name="Meng S."/>
            <person name="Qian L."/>
            <person name="Wei D."/>
            <person name="Dai S."/>
            <person name="Zhou R."/>
        </authorList>
    </citation>
    <scope>NUCLEOTIDE SEQUENCE [LARGE SCALE GENOMIC DNA]</scope>
    <source>
        <strain evidence="1">BV-YZ2020</strain>
    </source>
</reference>
<sequence>MEEKVAVKEFQLEVEEKSPPHTYDNKMDAPKRAELESNLLSLSLNNSEQLQEMQEQPLTQLGLLRIKLEELKQENQNLRSMLSQVSEHYTALQNRMHSVVKQLEQSSSSSHNCHDLHLKDKRQDEILEKQAFPTWQFLAINDPSPSHGKTVEGFDSPKNNIGKHECTRLALAHNVGGDINNQIRPEGAKTIEDQASEPSCRKARVSIRARSDFSLMGDGCQWRKYGQKTAKGNPCPRAYYRCSMGTACPVRKQVQRCANDETVLITTYEGKHNHPLPAAARALASTTSAALSMFLSGSTTSQQGSTLPNNCGLFSSSLSSSVPTNLASFSSSASCPTMTLDLTQSNPSNILQFQRATSLNLTQSFPLPLLGCTQQSQGFYLSSKLPTMVPLEKEPSLVDMVSAAIAKHPSFKAALATAISSFNGPSQKY</sequence>
<accession>A0ACB9NF55</accession>
<evidence type="ECO:0000313" key="1">
    <source>
        <dbReference type="EMBL" id="KAI4335113.1"/>
    </source>
</evidence>
<protein>
    <submittedName>
        <fullName evidence="1">Uncharacterized protein</fullName>
    </submittedName>
</protein>
<proteinExistence type="predicted"/>
<evidence type="ECO:0000313" key="2">
    <source>
        <dbReference type="Proteomes" id="UP000828941"/>
    </source>
</evidence>
<name>A0ACB9NF55_BAUVA</name>
<keyword evidence="2" id="KW-1185">Reference proteome</keyword>
<gene>
    <name evidence="1" type="ORF">L6164_013791</name>
</gene>
<dbReference type="Proteomes" id="UP000828941">
    <property type="component" value="Chromosome 6"/>
</dbReference>
<organism evidence="1 2">
    <name type="scientific">Bauhinia variegata</name>
    <name type="common">Purple orchid tree</name>
    <name type="synonym">Phanera variegata</name>
    <dbReference type="NCBI Taxonomy" id="167791"/>
    <lineage>
        <taxon>Eukaryota</taxon>
        <taxon>Viridiplantae</taxon>
        <taxon>Streptophyta</taxon>
        <taxon>Embryophyta</taxon>
        <taxon>Tracheophyta</taxon>
        <taxon>Spermatophyta</taxon>
        <taxon>Magnoliopsida</taxon>
        <taxon>eudicotyledons</taxon>
        <taxon>Gunneridae</taxon>
        <taxon>Pentapetalae</taxon>
        <taxon>rosids</taxon>
        <taxon>fabids</taxon>
        <taxon>Fabales</taxon>
        <taxon>Fabaceae</taxon>
        <taxon>Cercidoideae</taxon>
        <taxon>Cercideae</taxon>
        <taxon>Bauhiniinae</taxon>
        <taxon>Bauhinia</taxon>
    </lineage>
</organism>
<comment type="caution">
    <text evidence="1">The sequence shown here is derived from an EMBL/GenBank/DDBJ whole genome shotgun (WGS) entry which is preliminary data.</text>
</comment>
<dbReference type="EMBL" id="CM039431">
    <property type="protein sequence ID" value="KAI4335113.1"/>
    <property type="molecule type" value="Genomic_DNA"/>
</dbReference>